<sequence length="557" mass="61269">MLAIRLGLFITGASFASAWVDFDKGLINDLDLHHSFPVLGLGPPAKIPPHLLTEFISSVAPNASLVRNETLAAQFAYNNDQLIAYVDETSGETKVYPNLVGVQPAHGHINISRAFQFLRLNQTFPLDHTNIFLTTGSSLFGSTLHQSSENNSSSNARRYLTHAVVRRNVTSNGRSYSICGAGSTASFGFTQAGVRSLAYQWHPAKFTGQEIKPNSTDKIYDSIKNLLEPFGQQTRRVKVDGLDVCFYDSAVGFIQPVIRYRATLHSDNAGQSIAAPTPLLGYIAIGEGSPEPISTPESNPVAPTDAPSHAGHTSFKRAPGRPEIKVGRYVVREDAWEFVTNAINFLKGLQHPIFFIPSLFAKFVDSQYYWAQPFMFTTEKNSYINSVHLAQVEVHGNWHGFSTLHSGDEWVSLSDVPEEGYGGGAGGVLSYWLIRSCSVIPSPDDYAPKDWRMAFDPWFRLFNGLHAVAGARTPLWIADHSNPAFGRRLSLGAEFVFGWLETVENDPSNAGHPIDSHTGKPIGKASAVAVCGHQSDRVWQLENLGRPSCLIQYWYAD</sequence>
<dbReference type="EMBL" id="KN831796">
    <property type="protein sequence ID" value="KIM37596.1"/>
    <property type="molecule type" value="Genomic_DNA"/>
</dbReference>
<dbReference type="Proteomes" id="UP000053424">
    <property type="component" value="Unassembled WGS sequence"/>
</dbReference>
<evidence type="ECO:0000256" key="2">
    <source>
        <dbReference type="SAM" id="SignalP"/>
    </source>
</evidence>
<proteinExistence type="predicted"/>
<dbReference type="OrthoDB" id="5424205at2759"/>
<accession>A0A0C3C1X9</accession>
<reference evidence="4" key="2">
    <citation type="submission" date="2015-01" db="EMBL/GenBank/DDBJ databases">
        <title>Evolutionary Origins and Diversification of the Mycorrhizal Mutualists.</title>
        <authorList>
            <consortium name="DOE Joint Genome Institute"/>
            <consortium name="Mycorrhizal Genomics Consortium"/>
            <person name="Kohler A."/>
            <person name="Kuo A."/>
            <person name="Nagy L.G."/>
            <person name="Floudas D."/>
            <person name="Copeland A."/>
            <person name="Barry K.W."/>
            <person name="Cichocki N."/>
            <person name="Veneault-Fourrey C."/>
            <person name="LaButti K."/>
            <person name="Lindquist E.A."/>
            <person name="Lipzen A."/>
            <person name="Lundell T."/>
            <person name="Morin E."/>
            <person name="Murat C."/>
            <person name="Riley R."/>
            <person name="Ohm R."/>
            <person name="Sun H."/>
            <person name="Tunlid A."/>
            <person name="Henrissat B."/>
            <person name="Grigoriev I.V."/>
            <person name="Hibbett D.S."/>
            <person name="Martin F."/>
        </authorList>
    </citation>
    <scope>NUCLEOTIDE SEQUENCE [LARGE SCALE GENOMIC DNA]</scope>
    <source>
        <strain evidence="4">h7</strain>
    </source>
</reference>
<feature type="region of interest" description="Disordered" evidence="1">
    <location>
        <begin position="292"/>
        <end position="317"/>
    </location>
</feature>
<feature type="chain" id="PRO_5002172929" evidence="2">
    <location>
        <begin position="19"/>
        <end position="557"/>
    </location>
</feature>
<reference evidence="3 4" key="1">
    <citation type="submission" date="2014-04" db="EMBL/GenBank/DDBJ databases">
        <authorList>
            <consortium name="DOE Joint Genome Institute"/>
            <person name="Kuo A."/>
            <person name="Gay G."/>
            <person name="Dore J."/>
            <person name="Kohler A."/>
            <person name="Nagy L.G."/>
            <person name="Floudas D."/>
            <person name="Copeland A."/>
            <person name="Barry K.W."/>
            <person name="Cichocki N."/>
            <person name="Veneault-Fourrey C."/>
            <person name="LaButti K."/>
            <person name="Lindquist E.A."/>
            <person name="Lipzen A."/>
            <person name="Lundell T."/>
            <person name="Morin E."/>
            <person name="Murat C."/>
            <person name="Sun H."/>
            <person name="Tunlid A."/>
            <person name="Henrissat B."/>
            <person name="Grigoriev I.V."/>
            <person name="Hibbett D.S."/>
            <person name="Martin F."/>
            <person name="Nordberg H.P."/>
            <person name="Cantor M.N."/>
            <person name="Hua S.X."/>
        </authorList>
    </citation>
    <scope>NUCLEOTIDE SEQUENCE [LARGE SCALE GENOMIC DNA]</scope>
    <source>
        <strain evidence="4">h7</strain>
    </source>
</reference>
<dbReference type="HOGENOM" id="CLU_404898_0_0_1"/>
<evidence type="ECO:0000313" key="4">
    <source>
        <dbReference type="Proteomes" id="UP000053424"/>
    </source>
</evidence>
<evidence type="ECO:0000256" key="1">
    <source>
        <dbReference type="SAM" id="MobiDB-lite"/>
    </source>
</evidence>
<feature type="signal peptide" evidence="2">
    <location>
        <begin position="1"/>
        <end position="18"/>
    </location>
</feature>
<organism evidence="3 4">
    <name type="scientific">Hebeloma cylindrosporum</name>
    <dbReference type="NCBI Taxonomy" id="76867"/>
    <lineage>
        <taxon>Eukaryota</taxon>
        <taxon>Fungi</taxon>
        <taxon>Dikarya</taxon>
        <taxon>Basidiomycota</taxon>
        <taxon>Agaricomycotina</taxon>
        <taxon>Agaricomycetes</taxon>
        <taxon>Agaricomycetidae</taxon>
        <taxon>Agaricales</taxon>
        <taxon>Agaricineae</taxon>
        <taxon>Hymenogastraceae</taxon>
        <taxon>Hebeloma</taxon>
    </lineage>
</organism>
<evidence type="ECO:0000313" key="3">
    <source>
        <dbReference type="EMBL" id="KIM37596.1"/>
    </source>
</evidence>
<protein>
    <submittedName>
        <fullName evidence="3">Uncharacterized protein</fullName>
    </submittedName>
</protein>
<gene>
    <name evidence="3" type="ORF">M413DRAFT_258077</name>
</gene>
<keyword evidence="4" id="KW-1185">Reference proteome</keyword>
<dbReference type="AlphaFoldDB" id="A0A0C3C1X9"/>
<name>A0A0C3C1X9_HEBCY</name>
<keyword evidence="2" id="KW-0732">Signal</keyword>